<accession>A0A0V1M0I1</accession>
<evidence type="ECO:0000256" key="1">
    <source>
        <dbReference type="SAM" id="Phobius"/>
    </source>
</evidence>
<name>A0A0V1M0I1_9BILA</name>
<keyword evidence="1" id="KW-0812">Transmembrane</keyword>
<dbReference type="AlphaFoldDB" id="A0A0V1M0I1"/>
<gene>
    <name evidence="2" type="ORF">T10_9131</name>
</gene>
<proteinExistence type="predicted"/>
<organism evidence="2 3">
    <name type="scientific">Trichinella papuae</name>
    <dbReference type="NCBI Taxonomy" id="268474"/>
    <lineage>
        <taxon>Eukaryota</taxon>
        <taxon>Metazoa</taxon>
        <taxon>Ecdysozoa</taxon>
        <taxon>Nematoda</taxon>
        <taxon>Enoplea</taxon>
        <taxon>Dorylaimia</taxon>
        <taxon>Trichinellida</taxon>
        <taxon>Trichinellidae</taxon>
        <taxon>Trichinella</taxon>
    </lineage>
</organism>
<feature type="non-terminal residue" evidence="2">
    <location>
        <position position="1"/>
    </location>
</feature>
<dbReference type="EMBL" id="JYDO01000455">
    <property type="protein sequence ID" value="KRZ65208.1"/>
    <property type="molecule type" value="Genomic_DNA"/>
</dbReference>
<sequence length="58" mass="6776">LHFCNGNIFDISVTYSMKLRSLVQYFFVLGNPIFLHFRPILISLIKVVSPRLEMCIKC</sequence>
<feature type="transmembrane region" description="Helical" evidence="1">
    <location>
        <begin position="22"/>
        <end position="45"/>
    </location>
</feature>
<reference evidence="2 3" key="1">
    <citation type="submission" date="2015-01" db="EMBL/GenBank/DDBJ databases">
        <title>Evolution of Trichinella species and genotypes.</title>
        <authorList>
            <person name="Korhonen P.K."/>
            <person name="Edoardo P."/>
            <person name="Giuseppe L.R."/>
            <person name="Gasser R.B."/>
        </authorList>
    </citation>
    <scope>NUCLEOTIDE SEQUENCE [LARGE SCALE GENOMIC DNA]</scope>
    <source>
        <strain evidence="2">ISS1980</strain>
    </source>
</reference>
<comment type="caution">
    <text evidence="2">The sequence shown here is derived from an EMBL/GenBank/DDBJ whole genome shotgun (WGS) entry which is preliminary data.</text>
</comment>
<keyword evidence="1" id="KW-0472">Membrane</keyword>
<dbReference type="OrthoDB" id="5925206at2759"/>
<protein>
    <submittedName>
        <fullName evidence="2">Uncharacterized protein</fullName>
    </submittedName>
</protein>
<dbReference type="Proteomes" id="UP000054843">
    <property type="component" value="Unassembled WGS sequence"/>
</dbReference>
<feature type="non-terminal residue" evidence="2">
    <location>
        <position position="58"/>
    </location>
</feature>
<keyword evidence="3" id="KW-1185">Reference proteome</keyword>
<evidence type="ECO:0000313" key="2">
    <source>
        <dbReference type="EMBL" id="KRZ65208.1"/>
    </source>
</evidence>
<keyword evidence="1" id="KW-1133">Transmembrane helix</keyword>
<evidence type="ECO:0000313" key="3">
    <source>
        <dbReference type="Proteomes" id="UP000054843"/>
    </source>
</evidence>